<evidence type="ECO:0000313" key="1">
    <source>
        <dbReference type="EMBL" id="CDM07295.1"/>
    </source>
</evidence>
<dbReference type="AlphaFoldDB" id="W6PTI5"/>
<dbReference type="EMBL" id="CBXG010000054">
    <property type="protein sequence ID" value="CDM07295.1"/>
    <property type="molecule type" value="Genomic_DNA"/>
</dbReference>
<evidence type="ECO:0000313" key="2">
    <source>
        <dbReference type="Proteomes" id="UP000019380"/>
    </source>
</evidence>
<reference evidence="1 2" key="1">
    <citation type="submission" date="2013-12" db="EMBL/GenBank/DDBJ databases">
        <title>Improved hybrid genome assemblies of Bacteroides xylanisolvens SD CC 1b and Bacteroides xylanisolvens SD CC 2a using Illumina and 454 Sequencing.</title>
        <authorList>
            <person name="Ramaraj T."/>
            <person name="Sundararajan A."/>
            <person name="Mudge J."/>
            <person name="Schilkey F.D."/>
            <person name="Delvecchio V."/>
            <person name="Donlon M."/>
            <person name="Ziemer C."/>
        </authorList>
    </citation>
    <scope>NUCLEOTIDE SEQUENCE [LARGE SCALE GENOMIC DNA]</scope>
</reference>
<dbReference type="Proteomes" id="UP000019380">
    <property type="component" value="Unassembled WGS sequence"/>
</dbReference>
<proteinExistence type="predicted"/>
<sequence length="37" mass="4502">MLMFPVVIQTFARSCFRVQNYGERTLSKYRYAIRNEI</sequence>
<name>W6PTI5_9BACE</name>
<comment type="caution">
    <text evidence="1">The sequence shown here is derived from an EMBL/GenBank/DDBJ whole genome shotgun (WGS) entry which is preliminary data.</text>
</comment>
<protein>
    <submittedName>
        <fullName evidence="1">Uncharacterized protein</fullName>
    </submittedName>
</protein>
<accession>W6PTI5</accession>
<organism evidence="1 2">
    <name type="scientific">Bacteroides xylanisolvens SD CC 1b</name>
    <dbReference type="NCBI Taxonomy" id="702447"/>
    <lineage>
        <taxon>Bacteria</taxon>
        <taxon>Pseudomonadati</taxon>
        <taxon>Bacteroidota</taxon>
        <taxon>Bacteroidia</taxon>
        <taxon>Bacteroidales</taxon>
        <taxon>Bacteroidaceae</taxon>
        <taxon>Bacteroides</taxon>
    </lineage>
</organism>
<gene>
    <name evidence="1" type="ORF">BN890_49190</name>
</gene>